<name>A0A8J5ERL7_ZINOF</name>
<evidence type="ECO:0008006" key="4">
    <source>
        <dbReference type="Google" id="ProtNLM"/>
    </source>
</evidence>
<feature type="compositionally biased region" description="Basic and acidic residues" evidence="1">
    <location>
        <begin position="79"/>
        <end position="88"/>
    </location>
</feature>
<feature type="compositionally biased region" description="Basic residues" evidence="1">
    <location>
        <begin position="36"/>
        <end position="46"/>
    </location>
</feature>
<evidence type="ECO:0000313" key="2">
    <source>
        <dbReference type="EMBL" id="KAG6471863.1"/>
    </source>
</evidence>
<proteinExistence type="predicted"/>
<feature type="region of interest" description="Disordered" evidence="1">
    <location>
        <begin position="1"/>
        <end position="117"/>
    </location>
</feature>
<gene>
    <name evidence="2" type="ORF">ZIOFF_069310</name>
</gene>
<keyword evidence="3" id="KW-1185">Reference proteome</keyword>
<dbReference type="Proteomes" id="UP000734854">
    <property type="component" value="Unassembled WGS sequence"/>
</dbReference>
<feature type="compositionally biased region" description="Pro residues" evidence="1">
    <location>
        <begin position="60"/>
        <end position="74"/>
    </location>
</feature>
<reference evidence="2 3" key="1">
    <citation type="submission" date="2020-08" db="EMBL/GenBank/DDBJ databases">
        <title>Plant Genome Project.</title>
        <authorList>
            <person name="Zhang R.-G."/>
        </authorList>
    </citation>
    <scope>NUCLEOTIDE SEQUENCE [LARGE SCALE GENOMIC DNA]</scope>
    <source>
        <tissue evidence="2">Rhizome</tissue>
    </source>
</reference>
<evidence type="ECO:0000256" key="1">
    <source>
        <dbReference type="SAM" id="MobiDB-lite"/>
    </source>
</evidence>
<evidence type="ECO:0000313" key="3">
    <source>
        <dbReference type="Proteomes" id="UP000734854"/>
    </source>
</evidence>
<comment type="caution">
    <text evidence="2">The sequence shown here is derived from an EMBL/GenBank/DDBJ whole genome shotgun (WGS) entry which is preliminary data.</text>
</comment>
<dbReference type="AlphaFoldDB" id="A0A8J5ERL7"/>
<feature type="compositionally biased region" description="Low complexity" evidence="1">
    <location>
        <begin position="223"/>
        <end position="232"/>
    </location>
</feature>
<organism evidence="2 3">
    <name type="scientific">Zingiber officinale</name>
    <name type="common">Ginger</name>
    <name type="synonym">Amomum zingiber</name>
    <dbReference type="NCBI Taxonomy" id="94328"/>
    <lineage>
        <taxon>Eukaryota</taxon>
        <taxon>Viridiplantae</taxon>
        <taxon>Streptophyta</taxon>
        <taxon>Embryophyta</taxon>
        <taxon>Tracheophyta</taxon>
        <taxon>Spermatophyta</taxon>
        <taxon>Magnoliopsida</taxon>
        <taxon>Liliopsida</taxon>
        <taxon>Zingiberales</taxon>
        <taxon>Zingiberaceae</taxon>
        <taxon>Zingiber</taxon>
    </lineage>
</organism>
<protein>
    <recommendedName>
        <fullName evidence="4">DUF3741 domain-containing protein</fullName>
    </recommendedName>
</protein>
<dbReference type="PANTHER" id="PTHR37234">
    <property type="entry name" value="OS03G0319200 PROTEIN"/>
    <property type="match status" value="1"/>
</dbReference>
<feature type="region of interest" description="Disordered" evidence="1">
    <location>
        <begin position="188"/>
        <end position="242"/>
    </location>
</feature>
<dbReference type="EMBL" id="JACMSC010000020">
    <property type="protein sequence ID" value="KAG6471863.1"/>
    <property type="molecule type" value="Genomic_DNA"/>
</dbReference>
<sequence length="377" mass="41432">MGNVETVRTSSSRREVGSGNRPNSIGCMSGIFHFLSRQHNRSRRRIASGSNPIKRKENPGAPPPRRPTTPPPPEAAVEGAKKMRHSSESPRSPAIPQEIRRRKPAPASPDSPRTPPALVARLMGLNEPPPPAVAADKRRELLRALEKCDEDLQALTRIIEAIRSGETQADAVVSTAGKTSERLLEIETSAGDAKSECNGEQPSPVSVLDAISSPRYRSRSRSQRSQEGRYSGPNDEGSPADESRIVKPSRMAVFHAGKSINAISSTEDVDNHKKAHEATRRRNIMEPMPSGQATAEDLGGRPSWWRAGRRCASRAMEESVDEVWEEGAEKEKWELGRVRACLESHLLGELVEELVVDLLGLCCKLSSSPNCRKRLRF</sequence>
<feature type="compositionally biased region" description="Polar residues" evidence="1">
    <location>
        <begin position="1"/>
        <end position="10"/>
    </location>
</feature>
<dbReference type="PANTHER" id="PTHR37234:SF1">
    <property type="entry name" value="OS03G0319200 PROTEIN"/>
    <property type="match status" value="1"/>
</dbReference>
<feature type="compositionally biased region" description="Pro residues" evidence="1">
    <location>
        <begin position="106"/>
        <end position="115"/>
    </location>
</feature>
<accession>A0A8J5ERL7</accession>